<evidence type="ECO:0000313" key="2">
    <source>
        <dbReference type="Proteomes" id="UP000217954"/>
    </source>
</evidence>
<accession>A0A1Z4F4U3</accession>
<name>A0A1Z4F4U3_9MYCO</name>
<dbReference type="EMBL" id="AP018165">
    <property type="protein sequence ID" value="BAY00266.1"/>
    <property type="molecule type" value="Genomic_DNA"/>
</dbReference>
<evidence type="ECO:0000313" key="1">
    <source>
        <dbReference type="EMBL" id="BAY00266.1"/>
    </source>
</evidence>
<organism evidence="1 2">
    <name type="scientific">[Mycobacterium] stephanolepidis</name>
    <dbReference type="NCBI Taxonomy" id="1520670"/>
    <lineage>
        <taxon>Bacteria</taxon>
        <taxon>Bacillati</taxon>
        <taxon>Actinomycetota</taxon>
        <taxon>Actinomycetes</taxon>
        <taxon>Mycobacteriales</taxon>
        <taxon>Mycobacteriaceae</taxon>
        <taxon>Mycobacteroides</taxon>
    </lineage>
</organism>
<protein>
    <submittedName>
        <fullName evidence="1">Uncharacterized protein</fullName>
    </submittedName>
</protein>
<sequence length="106" mass="12247">MIHGVAAYQHGCRCDVCTYAETARTRDIARTYRQSWKLVNRNVDRRYTNTSSGHGATPSRAYLPWTREEFELAKDRSVPVREVAAQLQRSVGAVSNIRYSRRTWPD</sequence>
<reference evidence="1 2" key="2">
    <citation type="journal article" date="2017" name="Int. J. Syst. Evol. Microbiol.">
        <title>Mycobacterium stephanolepidis sp. nov., a rapidly growing species related to Mycobacterium chelonae, isolated from marine teleost fish, Stephanolepis cirrhifer.</title>
        <authorList>
            <person name="Fukano H."/>
            <person name="Wada S."/>
            <person name="Kurata O."/>
            <person name="Katayama K."/>
            <person name="Fujiwara N."/>
            <person name="Hoshino Y."/>
        </authorList>
    </citation>
    <scope>NUCLEOTIDE SEQUENCE [LARGE SCALE GENOMIC DNA]</scope>
    <source>
        <strain evidence="1 2">NJB0901</strain>
    </source>
</reference>
<dbReference type="Proteomes" id="UP000217954">
    <property type="component" value="Chromosome"/>
</dbReference>
<gene>
    <name evidence="1" type="ORF">MSTE_04974</name>
</gene>
<keyword evidence="2" id="KW-1185">Reference proteome</keyword>
<proteinExistence type="predicted"/>
<dbReference type="KEGG" id="mste:MSTE_04974"/>
<reference evidence="2" key="1">
    <citation type="journal article" date="2017" name="Genome Announc.">
        <title>Complete Genome Sequence of Mycobacterium stephanolepidis.</title>
        <authorList>
            <person name="Fukano H."/>
            <person name="Yoshida M."/>
            <person name="Katayama Y."/>
            <person name="Omatsu T."/>
            <person name="Mizutani T."/>
            <person name="Kurata O."/>
            <person name="Wada S."/>
            <person name="Hoshino Y."/>
        </authorList>
    </citation>
    <scope>NUCLEOTIDE SEQUENCE [LARGE SCALE GENOMIC DNA]</scope>
    <source>
        <strain evidence="2">NJB0901</strain>
    </source>
</reference>
<dbReference type="AlphaFoldDB" id="A0A1Z4F4U3"/>